<organism evidence="2 3">
    <name type="scientific">Rhodopila globiformis</name>
    <name type="common">Rhodopseudomonas globiformis</name>
    <dbReference type="NCBI Taxonomy" id="1071"/>
    <lineage>
        <taxon>Bacteria</taxon>
        <taxon>Pseudomonadati</taxon>
        <taxon>Pseudomonadota</taxon>
        <taxon>Alphaproteobacteria</taxon>
        <taxon>Acetobacterales</taxon>
        <taxon>Acetobacteraceae</taxon>
        <taxon>Rhodopila</taxon>
    </lineage>
</organism>
<dbReference type="OrthoDB" id="220163at2"/>
<dbReference type="AlphaFoldDB" id="A0A2S6MW64"/>
<dbReference type="Proteomes" id="UP000239724">
    <property type="component" value="Unassembled WGS sequence"/>
</dbReference>
<accession>A0A2S6MW64</accession>
<dbReference type="Pfam" id="PF01593">
    <property type="entry name" value="Amino_oxidase"/>
    <property type="match status" value="1"/>
</dbReference>
<reference evidence="2 3" key="1">
    <citation type="journal article" date="2018" name="Arch. Microbiol.">
        <title>New insights into the metabolic potential of the phototrophic purple bacterium Rhodopila globiformis DSM 161(T) from its draft genome sequence and evidence for a vanadium-dependent nitrogenase.</title>
        <authorList>
            <person name="Imhoff J.F."/>
            <person name="Rahn T."/>
            <person name="Kunzel S."/>
            <person name="Neulinger S.C."/>
        </authorList>
    </citation>
    <scope>NUCLEOTIDE SEQUENCE [LARGE SCALE GENOMIC DNA]</scope>
    <source>
        <strain evidence="2 3">DSM 161</strain>
    </source>
</reference>
<gene>
    <name evidence="2" type="ORF">CCS01_30075</name>
</gene>
<dbReference type="RefSeq" id="WP_104522681.1">
    <property type="nucleotide sequence ID" value="NZ_NHRY01000269.1"/>
</dbReference>
<keyword evidence="3" id="KW-1185">Reference proteome</keyword>
<dbReference type="EMBL" id="NHRY01000269">
    <property type="protein sequence ID" value="PPQ26604.1"/>
    <property type="molecule type" value="Genomic_DNA"/>
</dbReference>
<dbReference type="Gene3D" id="3.50.50.60">
    <property type="entry name" value="FAD/NAD(P)-binding domain"/>
    <property type="match status" value="1"/>
</dbReference>
<dbReference type="PANTHER" id="PTHR42923:SF46">
    <property type="entry name" value="AMINE OXIDASE"/>
    <property type="match status" value="1"/>
</dbReference>
<dbReference type="InterPro" id="IPR002937">
    <property type="entry name" value="Amino_oxidase"/>
</dbReference>
<feature type="domain" description="Amine oxidase" evidence="1">
    <location>
        <begin position="649"/>
        <end position="719"/>
    </location>
</feature>
<sequence>MRRDESIKVAIIGGGCASITTAFELTRPHHRGKYQVTIYQVGWRLGGKGASGRGPASRIEEHGLHIWLGYYENAFRLLRECYAELGRDPAVCPIAGWRDAFFPEPHIGLTEWSRSGNWLEWLAYFPPADGLPGDPVALNSPFTLRSYLARTVAMLRLLLFHTRTRYAPGDPAGNTGPDLPGWLPEQGEPPPATVKTVIATMTRLLRIGVLSSAAAISEALGVLTVALRSLPAFPERLVGNLMEAVVSAIRGRLESFVTEQDGLCYKWEVIDLVLAFLVGAVRFRLMTDPRGLSAIDQYDSREWLRMNGASERSLNSAFVRGLYDLAMAYEDGDPTRPGLAAGQALRGSMRLFFTYRGAIFWKLRSGMGDCVFAPYYEVLKRRGVRFEFFHRLTDVKLAPVESLGFGECPYVEALEFDVQAEIAGGGEYQPLVDVKRVPCWPSTPDFSQLVDGERLRQEGWRFESHWERRRSRARTLRVTEDFDFVVLGVSVGVIPFVCRDILERDARWRSMVANVKTVATQAFQVWMTEDMAALGWTEAPVTLSAFTKPFDTWADMGHVIPEENWRSPPRSVAYFCNVLADPAAPSDADAPGYEASCHDEVRRNAIDFLNRQVHHLWPNALAWSGGFRWDLLLDPDESPSDPGSAVAGERRFSSQYWTANVNPSDRYVLMLPGTLRCRISPLDNTYDNLTIAGDWTDCGYNAGCVEAAVMSGRLAAHAISLWPPLEDITGYDHP</sequence>
<evidence type="ECO:0000313" key="2">
    <source>
        <dbReference type="EMBL" id="PPQ26604.1"/>
    </source>
</evidence>
<protein>
    <recommendedName>
        <fullName evidence="1">Amine oxidase domain-containing protein</fullName>
    </recommendedName>
</protein>
<dbReference type="InterPro" id="IPR050464">
    <property type="entry name" value="Zeta_carotene_desat/Oxidored"/>
</dbReference>
<name>A0A2S6MW64_RHOGL</name>
<evidence type="ECO:0000259" key="1">
    <source>
        <dbReference type="Pfam" id="PF01593"/>
    </source>
</evidence>
<dbReference type="PANTHER" id="PTHR42923">
    <property type="entry name" value="PROTOPORPHYRINOGEN OXIDASE"/>
    <property type="match status" value="1"/>
</dbReference>
<comment type="caution">
    <text evidence="2">The sequence shown here is derived from an EMBL/GenBank/DDBJ whole genome shotgun (WGS) entry which is preliminary data.</text>
</comment>
<dbReference type="GO" id="GO:0016491">
    <property type="term" value="F:oxidoreductase activity"/>
    <property type="evidence" value="ECO:0007669"/>
    <property type="project" value="InterPro"/>
</dbReference>
<dbReference type="InterPro" id="IPR036188">
    <property type="entry name" value="FAD/NAD-bd_sf"/>
</dbReference>
<dbReference type="Pfam" id="PF13450">
    <property type="entry name" value="NAD_binding_8"/>
    <property type="match status" value="1"/>
</dbReference>
<dbReference type="SUPFAM" id="SSF51905">
    <property type="entry name" value="FAD/NAD(P)-binding domain"/>
    <property type="match status" value="1"/>
</dbReference>
<proteinExistence type="predicted"/>
<evidence type="ECO:0000313" key="3">
    <source>
        <dbReference type="Proteomes" id="UP000239724"/>
    </source>
</evidence>